<evidence type="ECO:0000256" key="5">
    <source>
        <dbReference type="SAM" id="MobiDB-lite"/>
    </source>
</evidence>
<feature type="compositionally biased region" description="Polar residues" evidence="5">
    <location>
        <begin position="13"/>
        <end position="23"/>
    </location>
</feature>
<dbReference type="EMBL" id="JAUDFV010000156">
    <property type="protein sequence ID" value="KAL2714552.1"/>
    <property type="molecule type" value="Genomic_DNA"/>
</dbReference>
<dbReference type="InterPro" id="IPR052803">
    <property type="entry name" value="Cilium-Associated_Jouberin"/>
</dbReference>
<evidence type="ECO:0000313" key="7">
    <source>
        <dbReference type="Proteomes" id="UP001607302"/>
    </source>
</evidence>
<dbReference type="InterPro" id="IPR036322">
    <property type="entry name" value="WD40_repeat_dom_sf"/>
</dbReference>
<feature type="compositionally biased region" description="Polar residues" evidence="5">
    <location>
        <begin position="262"/>
        <end position="271"/>
    </location>
</feature>
<feature type="compositionally biased region" description="Basic and acidic residues" evidence="5">
    <location>
        <begin position="301"/>
        <end position="333"/>
    </location>
</feature>
<feature type="compositionally biased region" description="Basic and acidic residues" evidence="5">
    <location>
        <begin position="432"/>
        <end position="461"/>
    </location>
</feature>
<accession>A0ABD2A256</accession>
<feature type="compositionally biased region" description="Polar residues" evidence="5">
    <location>
        <begin position="59"/>
        <end position="75"/>
    </location>
</feature>
<dbReference type="Proteomes" id="UP001607302">
    <property type="component" value="Unassembled WGS sequence"/>
</dbReference>
<evidence type="ECO:0000256" key="2">
    <source>
        <dbReference type="ARBA" id="ARBA00022737"/>
    </source>
</evidence>
<sequence length="1378" mass="159999">MSEKEKIRLVRNSDWTSDSNASKSESEVEGQWTVVKRKKPEKGTIQAFDRNDCKMLLSSKGNDLNDSLTNSMSNESDIKERTNSSPFVANRKKLARFNNLKSVDVVVDVHQHYEETISMKSLKNKVEIFDSKSIEVSELEDLSLGSNLQEESKKKIKVAAKDNFVIDSIEKFENNEEEITSTPILSSRSSQNLFEDKPRRRKQWETVRPLINEVTNLQKPPRKRWSKDTSVIRLPETLDSSSINEKISKTLESSRIPVPAPRSSSTNKQNSRFAFENEAFMSENEEVLRIERDHVRDDTRIEIRRMSDRTDTPSSSRDSRNDFSKRTLPRKQETMSTLENTEDSDVNVSSSSMKKTSHLSRRRRKNSFRSNLSNSFEEISNNRYVVSEDELINDDREILKRQKKITKYSSRESFSMNEKEEEEEEELSSRISTDRTLFENKKKKDRRPKEEIHCLDNQENPKKKKKKKKRSESIKYILIMIHKADMLETDYVTKHPMVKVHIVDAETGNYLKNKNDSESSYLQPMITGKFDFKENRSMIPIWEEELIFEHDFKTIMKIGNEQVILFFEILDLLSFAEASFNYDRFGNEGCWYKIAWAFLKTVGTNNAMHVDKKIRLQLYRPQKSTRNFGSRKCEVYNWWKSNKRDKYPSSLYVTVTSINPPKLEPVLYQELSFNDIIDIGNESHKLSVQSSELINLPRWTRLAAQSCKIPNEKYFETEISENGCFFLAFNNDGKYLACVFSEEYDYPIIVYEIEFNKVHVRFSGHKTFVYSLNWSPDDHYLLSVSSDQTARIWDVRNKIVQHIRMLPHPSYVYCGKFNRRNVSIVATGCYDRIARIWTRDLKSKNYELSQELETHEGFVNSLCFQKNDNLLTADSVGTIILWSVKKNRKMSSKKEWYLSKKINIREIENITINAIILHPLESRLLVHSRDNGLRMIDLAAGVVLQKYDGLKNQRIQSTACISPCGGLIFCGGEDSTLNVWNLETGRYLARYTIERTFRAVTCVDYHPYDHVLAFSSFGSPSQVRILKFEKNSTGKNIGLSMMVEAETGIGDYRVDLSLNLPNVSIKERSRSMSSGRRQELLNEAELNSYRSARSRNSTIVNIFQDEGNEKYESAKLKLRRLKETEEQLKSRSTSRLYNIIEKIDRILSNTSRSSNDLESGQNFLFKDQDKDRNKFSMSFSQDDKKKEKTKLRKLSSLKTSNVDRSSSYIESSSMSYDGKETIEMKTFHILKENESDFNGRRSKSAKDSRRNKIVQENTPKTFSDDVANSRRNRVFRKEMSDDHFSPSDFMIMQEVHELKITSSSSPESAGTYVVEKAELEQNKDLNSVKTSANDKSINNSDKNFVKMLESDSSLPSNAIFTLENEIPISKSRKKKFVS</sequence>
<keyword evidence="2" id="KW-0677">Repeat</keyword>
<dbReference type="PROSITE" id="PS50082">
    <property type="entry name" value="WD_REPEATS_2"/>
    <property type="match status" value="3"/>
</dbReference>
<name>A0ABD2A256_VESSQ</name>
<dbReference type="SUPFAM" id="SSF50978">
    <property type="entry name" value="WD40 repeat-like"/>
    <property type="match status" value="1"/>
</dbReference>
<keyword evidence="1 3" id="KW-0853">WD repeat</keyword>
<feature type="coiled-coil region" evidence="4">
    <location>
        <begin position="1104"/>
        <end position="1131"/>
    </location>
</feature>
<reference evidence="6 7" key="1">
    <citation type="journal article" date="2024" name="Ann. Entomol. Soc. Am.">
        <title>Genomic analyses of the southern and eastern yellowjacket wasps (Hymenoptera: Vespidae) reveal evolutionary signatures of social life.</title>
        <authorList>
            <person name="Catto M.A."/>
            <person name="Caine P.B."/>
            <person name="Orr S.E."/>
            <person name="Hunt B.G."/>
            <person name="Goodisman M.A.D."/>
        </authorList>
    </citation>
    <scope>NUCLEOTIDE SEQUENCE [LARGE SCALE GENOMIC DNA]</scope>
    <source>
        <strain evidence="6">233</strain>
        <tissue evidence="6">Head and thorax</tissue>
    </source>
</reference>
<feature type="region of interest" description="Disordered" evidence="5">
    <location>
        <begin position="301"/>
        <end position="367"/>
    </location>
</feature>
<feature type="compositionally biased region" description="Basic residues" evidence="5">
    <location>
        <begin position="355"/>
        <end position="367"/>
    </location>
</feature>
<keyword evidence="7" id="KW-1185">Reference proteome</keyword>
<evidence type="ECO:0000256" key="4">
    <source>
        <dbReference type="SAM" id="Coils"/>
    </source>
</evidence>
<dbReference type="PROSITE" id="PS50294">
    <property type="entry name" value="WD_REPEATS_REGION"/>
    <property type="match status" value="1"/>
</dbReference>
<feature type="repeat" description="WD" evidence="3">
    <location>
        <begin position="762"/>
        <end position="797"/>
    </location>
</feature>
<keyword evidence="4" id="KW-0175">Coiled coil</keyword>
<feature type="region of interest" description="Disordered" evidence="5">
    <location>
        <begin position="1176"/>
        <end position="1198"/>
    </location>
</feature>
<dbReference type="PANTHER" id="PTHR44499:SF1">
    <property type="entry name" value="JOUBERIN"/>
    <property type="match status" value="1"/>
</dbReference>
<dbReference type="InterPro" id="IPR015943">
    <property type="entry name" value="WD40/YVTN_repeat-like_dom_sf"/>
</dbReference>
<organism evidence="6 7">
    <name type="scientific">Vespula squamosa</name>
    <name type="common">Southern yellow jacket</name>
    <name type="synonym">Wasp</name>
    <dbReference type="NCBI Taxonomy" id="30214"/>
    <lineage>
        <taxon>Eukaryota</taxon>
        <taxon>Metazoa</taxon>
        <taxon>Ecdysozoa</taxon>
        <taxon>Arthropoda</taxon>
        <taxon>Hexapoda</taxon>
        <taxon>Insecta</taxon>
        <taxon>Pterygota</taxon>
        <taxon>Neoptera</taxon>
        <taxon>Endopterygota</taxon>
        <taxon>Hymenoptera</taxon>
        <taxon>Apocrita</taxon>
        <taxon>Aculeata</taxon>
        <taxon>Vespoidea</taxon>
        <taxon>Vespidae</taxon>
        <taxon>Vespinae</taxon>
        <taxon>Vespula</taxon>
    </lineage>
</organism>
<evidence type="ECO:0000256" key="1">
    <source>
        <dbReference type="ARBA" id="ARBA00022574"/>
    </source>
</evidence>
<dbReference type="InterPro" id="IPR001680">
    <property type="entry name" value="WD40_rpt"/>
</dbReference>
<protein>
    <submittedName>
        <fullName evidence="6">Jouberin-like isoform X1</fullName>
    </submittedName>
</protein>
<dbReference type="InterPro" id="IPR019775">
    <property type="entry name" value="WD40_repeat_CS"/>
</dbReference>
<evidence type="ECO:0000313" key="6">
    <source>
        <dbReference type="EMBL" id="KAL2714552.1"/>
    </source>
</evidence>
<dbReference type="CDD" id="cd00200">
    <property type="entry name" value="WD40"/>
    <property type="match status" value="1"/>
</dbReference>
<feature type="repeat" description="WD" evidence="3">
    <location>
        <begin position="852"/>
        <end position="892"/>
    </location>
</feature>
<feature type="repeat" description="WD" evidence="3">
    <location>
        <begin position="962"/>
        <end position="990"/>
    </location>
</feature>
<dbReference type="PANTHER" id="PTHR44499">
    <property type="entry name" value="JOUBERIN"/>
    <property type="match status" value="1"/>
</dbReference>
<feature type="region of interest" description="Disordered" evidence="5">
    <location>
        <begin position="408"/>
        <end position="469"/>
    </location>
</feature>
<dbReference type="PROSITE" id="PS00678">
    <property type="entry name" value="WD_REPEATS_1"/>
    <property type="match status" value="1"/>
</dbReference>
<dbReference type="Pfam" id="PF00400">
    <property type="entry name" value="WD40"/>
    <property type="match status" value="3"/>
</dbReference>
<feature type="region of interest" description="Disordered" evidence="5">
    <location>
        <begin position="59"/>
        <end position="83"/>
    </location>
</feature>
<dbReference type="SMART" id="SM00320">
    <property type="entry name" value="WD40"/>
    <property type="match status" value="5"/>
</dbReference>
<comment type="caution">
    <text evidence="6">The sequence shown here is derived from an EMBL/GenBank/DDBJ whole genome shotgun (WGS) entry which is preliminary data.</text>
</comment>
<evidence type="ECO:0000256" key="3">
    <source>
        <dbReference type="PROSITE-ProRule" id="PRU00221"/>
    </source>
</evidence>
<feature type="region of interest" description="Disordered" evidence="5">
    <location>
        <begin position="250"/>
        <end position="271"/>
    </location>
</feature>
<dbReference type="Gene3D" id="2.130.10.10">
    <property type="entry name" value="YVTN repeat-like/Quinoprotein amine dehydrogenase"/>
    <property type="match status" value="1"/>
</dbReference>
<feature type="region of interest" description="Disordered" evidence="5">
    <location>
        <begin position="1233"/>
        <end position="1269"/>
    </location>
</feature>
<gene>
    <name evidence="6" type="ORF">V1478_015737</name>
</gene>
<proteinExistence type="predicted"/>
<feature type="compositionally biased region" description="Basic and acidic residues" evidence="5">
    <location>
        <begin position="1233"/>
        <end position="1250"/>
    </location>
</feature>
<feature type="region of interest" description="Disordered" evidence="5">
    <location>
        <begin position="1"/>
        <end position="35"/>
    </location>
</feature>